<comment type="caution">
    <text evidence="1">The sequence shown here is derived from an EMBL/GenBank/DDBJ whole genome shotgun (WGS) entry which is preliminary data.</text>
</comment>
<dbReference type="EMBL" id="JRAA01000002">
    <property type="protein sequence ID" value="KHF24953.1"/>
    <property type="molecule type" value="Genomic_DNA"/>
</dbReference>
<reference evidence="1 2" key="1">
    <citation type="journal article" date="2014" name="BMC Genomics">
        <title>The genome of the intracellular bacterium of the coastal bivalve, Solemya velum: a blueprint for thriving in and out of symbiosis.</title>
        <authorList>
            <person name="Dmytrenko O."/>
            <person name="Russell S.L."/>
            <person name="Loo W.T."/>
            <person name="Fontanez K.M."/>
            <person name="Liao L."/>
            <person name="Roeselers G."/>
            <person name="Sharma R."/>
            <person name="Stewart F.J."/>
            <person name="Newton I.L."/>
            <person name="Woyke T."/>
            <person name="Wu D."/>
            <person name="Lang J.M."/>
            <person name="Eisen J.A."/>
            <person name="Cavanaugh C.M."/>
        </authorList>
    </citation>
    <scope>NUCLEOTIDE SEQUENCE [LARGE SCALE GENOMIC DNA]</scope>
    <source>
        <strain evidence="1 2">WH</strain>
    </source>
</reference>
<evidence type="ECO:0000313" key="1">
    <source>
        <dbReference type="EMBL" id="KHF24953.1"/>
    </source>
</evidence>
<dbReference type="STRING" id="2340.JV46_08730"/>
<name>A0A0B0H423_SOVGS</name>
<dbReference type="Proteomes" id="UP000030856">
    <property type="component" value="Unassembled WGS sequence"/>
</dbReference>
<sequence length="37" mass="4134">MTYTMCAWSDIARDHHLAVLIDGKTGIETEHKDCVAT</sequence>
<dbReference type="AlphaFoldDB" id="A0A0B0H423"/>
<proteinExistence type="predicted"/>
<gene>
    <name evidence="1" type="ORF">JV46_08730</name>
</gene>
<evidence type="ECO:0000313" key="2">
    <source>
        <dbReference type="Proteomes" id="UP000030856"/>
    </source>
</evidence>
<protein>
    <submittedName>
        <fullName evidence="1">Uncharacterized protein</fullName>
    </submittedName>
</protein>
<organism evidence="1 2">
    <name type="scientific">Solemya velum gill symbiont</name>
    <dbReference type="NCBI Taxonomy" id="2340"/>
    <lineage>
        <taxon>Bacteria</taxon>
        <taxon>Pseudomonadati</taxon>
        <taxon>Pseudomonadota</taxon>
        <taxon>Gammaproteobacteria</taxon>
        <taxon>sulfur-oxidizing symbionts</taxon>
    </lineage>
</organism>
<keyword evidence="2" id="KW-1185">Reference proteome</keyword>
<accession>A0A0B0H423</accession>